<dbReference type="InterPro" id="IPR052337">
    <property type="entry name" value="SAT4-like"/>
</dbReference>
<reference evidence="9" key="1">
    <citation type="journal article" date="2020" name="Stud. Mycol.">
        <title>101 Dothideomycetes genomes: a test case for predicting lifestyles and emergence of pathogens.</title>
        <authorList>
            <person name="Haridas S."/>
            <person name="Albert R."/>
            <person name="Binder M."/>
            <person name="Bloem J."/>
            <person name="Labutti K."/>
            <person name="Salamov A."/>
            <person name="Andreopoulos B."/>
            <person name="Baker S."/>
            <person name="Barry K."/>
            <person name="Bills G."/>
            <person name="Bluhm B."/>
            <person name="Cannon C."/>
            <person name="Castanera R."/>
            <person name="Culley D."/>
            <person name="Daum C."/>
            <person name="Ezra D."/>
            <person name="Gonzalez J."/>
            <person name="Henrissat B."/>
            <person name="Kuo A."/>
            <person name="Liang C."/>
            <person name="Lipzen A."/>
            <person name="Lutzoni F."/>
            <person name="Magnuson J."/>
            <person name="Mondo S."/>
            <person name="Nolan M."/>
            <person name="Ohm R."/>
            <person name="Pangilinan J."/>
            <person name="Park H.-J."/>
            <person name="Ramirez L."/>
            <person name="Alfaro M."/>
            <person name="Sun H."/>
            <person name="Tritt A."/>
            <person name="Yoshinaga Y."/>
            <person name="Zwiers L.-H."/>
            <person name="Turgeon B."/>
            <person name="Goodwin S."/>
            <person name="Spatafora J."/>
            <person name="Crous P."/>
            <person name="Grigoriev I."/>
        </authorList>
    </citation>
    <scope>NUCLEOTIDE SEQUENCE</scope>
    <source>
        <strain evidence="9">CBS 113818</strain>
    </source>
</reference>
<evidence type="ECO:0000256" key="3">
    <source>
        <dbReference type="ARBA" id="ARBA00022989"/>
    </source>
</evidence>
<feature type="compositionally biased region" description="Basic and acidic residues" evidence="6">
    <location>
        <begin position="366"/>
        <end position="377"/>
    </location>
</feature>
<dbReference type="AlphaFoldDB" id="A0A6A7A699"/>
<keyword evidence="4 7" id="KW-0472">Membrane</keyword>
<keyword evidence="3 7" id="KW-1133">Transmembrane helix</keyword>
<dbReference type="Proteomes" id="UP000799424">
    <property type="component" value="Unassembled WGS sequence"/>
</dbReference>
<gene>
    <name evidence="9" type="ORF">CC86DRAFT_404593</name>
</gene>
<comment type="similarity">
    <text evidence="5">Belongs to the SAT4 family.</text>
</comment>
<name>A0A6A7A699_9PLEO</name>
<feature type="transmembrane region" description="Helical" evidence="7">
    <location>
        <begin position="62"/>
        <end position="86"/>
    </location>
</feature>
<dbReference type="EMBL" id="MU006222">
    <property type="protein sequence ID" value="KAF2828696.1"/>
    <property type="molecule type" value="Genomic_DNA"/>
</dbReference>
<evidence type="ECO:0000313" key="10">
    <source>
        <dbReference type="Proteomes" id="UP000799424"/>
    </source>
</evidence>
<evidence type="ECO:0000256" key="4">
    <source>
        <dbReference type="ARBA" id="ARBA00023136"/>
    </source>
</evidence>
<accession>A0A6A7A699</accession>
<feature type="region of interest" description="Disordered" evidence="6">
    <location>
        <begin position="346"/>
        <end position="377"/>
    </location>
</feature>
<protein>
    <recommendedName>
        <fullName evidence="8">Rhodopsin domain-containing protein</fullName>
    </recommendedName>
</protein>
<dbReference type="PANTHER" id="PTHR33048">
    <property type="entry name" value="PTH11-LIKE INTEGRAL MEMBRANE PROTEIN (AFU_ORTHOLOGUE AFUA_5G11245)"/>
    <property type="match status" value="1"/>
</dbReference>
<keyword evidence="2 7" id="KW-0812">Transmembrane</keyword>
<feature type="transmembrane region" description="Helical" evidence="7">
    <location>
        <begin position="236"/>
        <end position="254"/>
    </location>
</feature>
<dbReference type="GO" id="GO:0016020">
    <property type="term" value="C:membrane"/>
    <property type="evidence" value="ECO:0007669"/>
    <property type="project" value="UniProtKB-SubCell"/>
</dbReference>
<proteinExistence type="inferred from homology"/>
<feature type="compositionally biased region" description="Polar residues" evidence="6">
    <location>
        <begin position="346"/>
        <end position="355"/>
    </location>
</feature>
<evidence type="ECO:0000256" key="1">
    <source>
        <dbReference type="ARBA" id="ARBA00004141"/>
    </source>
</evidence>
<dbReference type="OrthoDB" id="5022096at2759"/>
<feature type="transmembrane region" description="Helical" evidence="7">
    <location>
        <begin position="106"/>
        <end position="131"/>
    </location>
</feature>
<evidence type="ECO:0000256" key="5">
    <source>
        <dbReference type="ARBA" id="ARBA00038359"/>
    </source>
</evidence>
<dbReference type="PANTHER" id="PTHR33048:SF167">
    <property type="entry name" value="INTEGRAL MEMBRANE PROTEIN"/>
    <property type="match status" value="1"/>
</dbReference>
<comment type="subcellular location">
    <subcellularLocation>
        <location evidence="1">Membrane</location>
        <topology evidence="1">Multi-pass membrane protein</topology>
    </subcellularLocation>
</comment>
<feature type="domain" description="Rhodopsin" evidence="8">
    <location>
        <begin position="44"/>
        <end position="298"/>
    </location>
</feature>
<feature type="transmembrane region" description="Helical" evidence="7">
    <location>
        <begin position="274"/>
        <end position="293"/>
    </location>
</feature>
<dbReference type="InterPro" id="IPR049326">
    <property type="entry name" value="Rhodopsin_dom_fungi"/>
</dbReference>
<feature type="transmembrane region" description="Helical" evidence="7">
    <location>
        <begin position="138"/>
        <end position="159"/>
    </location>
</feature>
<keyword evidence="10" id="KW-1185">Reference proteome</keyword>
<dbReference type="Pfam" id="PF20684">
    <property type="entry name" value="Fung_rhodopsin"/>
    <property type="match status" value="1"/>
</dbReference>
<evidence type="ECO:0000256" key="6">
    <source>
        <dbReference type="SAM" id="MobiDB-lite"/>
    </source>
</evidence>
<feature type="transmembrane region" description="Helical" evidence="7">
    <location>
        <begin position="31"/>
        <end position="50"/>
    </location>
</feature>
<evidence type="ECO:0000256" key="2">
    <source>
        <dbReference type="ARBA" id="ARBA00022692"/>
    </source>
</evidence>
<evidence type="ECO:0000259" key="8">
    <source>
        <dbReference type="Pfam" id="PF20684"/>
    </source>
</evidence>
<evidence type="ECO:0000313" key="9">
    <source>
        <dbReference type="EMBL" id="KAF2828696.1"/>
    </source>
</evidence>
<evidence type="ECO:0000256" key="7">
    <source>
        <dbReference type="SAM" id="Phobius"/>
    </source>
</evidence>
<sequence>MGTPAPPKQLSDLDPAVVAFSNAPALLAQTAPFFSLAALVVIGRCYVRVFMLRAFGKDDWTILLAMLMAVACFTCYIVEISCGVGKYTAVIRANPETYRTLLKARLIHQITVMTGISLVKISISFLLLRLAARKTYKWFLWGMIGFMGAFTLTCLGTLVSRDDNPAIFQCIPVAATWDMRLRAPPFGTGNAKCFSGPTFSRIGLMNAVVNITTDFMLAIVPIPLIWKLQLNIQARISLVAILSLGFFAAIAGIIKQTNATQFRDPEPYVKDAYTIWNFIELYVGIVAASLPALKPLFSWLHNTTRGLSKGTRGTGLGSTPVGGGYQKQTGSADIVLHDYKGGPSVRISSNPYDRSNTARDLGGAKGSEDSILSHDNRERVPNSIMVTRQVQVN</sequence>
<feature type="transmembrane region" description="Helical" evidence="7">
    <location>
        <begin position="204"/>
        <end position="224"/>
    </location>
</feature>
<organism evidence="9 10">
    <name type="scientific">Ophiobolus disseminans</name>
    <dbReference type="NCBI Taxonomy" id="1469910"/>
    <lineage>
        <taxon>Eukaryota</taxon>
        <taxon>Fungi</taxon>
        <taxon>Dikarya</taxon>
        <taxon>Ascomycota</taxon>
        <taxon>Pezizomycotina</taxon>
        <taxon>Dothideomycetes</taxon>
        <taxon>Pleosporomycetidae</taxon>
        <taxon>Pleosporales</taxon>
        <taxon>Pleosporineae</taxon>
        <taxon>Phaeosphaeriaceae</taxon>
        <taxon>Ophiobolus</taxon>
    </lineage>
</organism>